<gene>
    <name evidence="1" type="ORF">SAMN04515668_4484</name>
</gene>
<proteinExistence type="predicted"/>
<accession>A0A1I6BFM2</accession>
<organism evidence="1 2">
    <name type="scientific">Hymenobacter arizonensis</name>
    <name type="common">Siccationidurans arizonensis</name>
    <dbReference type="NCBI Taxonomy" id="1227077"/>
    <lineage>
        <taxon>Bacteria</taxon>
        <taxon>Pseudomonadati</taxon>
        <taxon>Bacteroidota</taxon>
        <taxon>Cytophagia</taxon>
        <taxon>Cytophagales</taxon>
        <taxon>Hymenobacteraceae</taxon>
        <taxon>Hymenobacter</taxon>
    </lineage>
</organism>
<dbReference type="EMBL" id="FOXS01000008">
    <property type="protein sequence ID" value="SFQ79706.1"/>
    <property type="molecule type" value="Genomic_DNA"/>
</dbReference>
<reference evidence="2" key="1">
    <citation type="submission" date="2016-10" db="EMBL/GenBank/DDBJ databases">
        <authorList>
            <person name="Varghese N."/>
            <person name="Submissions S."/>
        </authorList>
    </citation>
    <scope>NUCLEOTIDE SEQUENCE [LARGE SCALE GENOMIC DNA]</scope>
    <source>
        <strain evidence="2">OR362-8,ATCC BAA-1266,JCM 13504</strain>
    </source>
</reference>
<evidence type="ECO:0000313" key="1">
    <source>
        <dbReference type="EMBL" id="SFQ79706.1"/>
    </source>
</evidence>
<keyword evidence="2" id="KW-1185">Reference proteome</keyword>
<protein>
    <submittedName>
        <fullName evidence="1">Uncharacterized protein</fullName>
    </submittedName>
</protein>
<dbReference type="OrthoDB" id="9858550at2"/>
<evidence type="ECO:0000313" key="2">
    <source>
        <dbReference type="Proteomes" id="UP000199029"/>
    </source>
</evidence>
<name>A0A1I6BFM2_HYMAR</name>
<dbReference type="STRING" id="1227077.SAMN04515668_4484"/>
<sequence length="843" mass="86427">MSTLATGDAFAATLDTLKQTLQSFGPMVPTVDAVTTLITDTDTLLNDIGSLISAADDIDDALMALGEVLEFLEPIPIVGEVAGLMSTGIETVSEAFKDALTTAKEINTETIQPVAKTLGDVQAGLSDFRTVVVDVSQKIPGYINTIEILSYLSQIAAPLAPVLVGTEASDKLLALMNTFNSVQQDLGHALNALNPVIAAAQTAVHDLSGVLSSIQQAVGGGVGSALTDIKSAADALAPLNSGFHRMEEAIKPLAWVLDALACIFDKILKPVIDLIMQATGLDTLVQSAETAIFNKLGIGPIMDAAKSGINQPGISQAGDATGSAQGDKSHRLWDAAETALGQYRSGQDGGTKAAILGLISAITNTPIDPNKPSVAPPFPVATPAITPAAPATNGGPGASAAFYLSRPLAQVDSRVLMALKSPAVRPHTLSLAALAIAQGASPNLLPPVDPSVWPNTAAFITSCGTLVTNLDALAPAATKLEGALLSFTASLALPATFAQQVNDLSQLLADAVHILDFLATLNVGFVTALVKPFDDVARDQNGKMGAVTNALPALQAALAALEAASQSVVRSVPQTVVVDQAIHRVEGWSMSMNQLIQLVEQGKAEDARQGGKQTAQIAAFAAKLEGIATAVSVKLANMAAEAQTLATAINGIQGGIDTYAIQMDSITSHSTLLSNKALPVAGQAVHILGIVNSIVDPLAGLLQSQNCVDAGSPMKSYAADGRDAINSVGQAAATAQPQAFEDFAENLAESVLPLTDLAAAVQAASASISTTSVQAFQSHSNNLETGLANLALELTQSASYTATIQTRQGGTQTITVSNALFTQDLLTEAKQIVSALAPQATPA</sequence>
<dbReference type="RefSeq" id="WP_092678485.1">
    <property type="nucleotide sequence ID" value="NZ_FOXS01000008.1"/>
</dbReference>
<dbReference type="Proteomes" id="UP000199029">
    <property type="component" value="Unassembled WGS sequence"/>
</dbReference>
<dbReference type="AlphaFoldDB" id="A0A1I6BFM2"/>